<dbReference type="Proteomes" id="UP000250443">
    <property type="component" value="Unassembled WGS sequence"/>
</dbReference>
<name>A0A2X2CY73_PSELU</name>
<gene>
    <name evidence="1" type="ORF">NCTC11842_04078</name>
</gene>
<dbReference type="AlphaFoldDB" id="A0A2X2CY73"/>
<sequence>MTAWTIKTSDGRTLHSCSLRGKLVTVVWQERNIPAMCTESQRPSIEFRHEHQAHAFLASLKLLRMEEFSDAAIVQTIGR</sequence>
<accession>A0A2X2CY73</accession>
<proteinExistence type="predicted"/>
<evidence type="ECO:0000313" key="2">
    <source>
        <dbReference type="Proteomes" id="UP000250443"/>
    </source>
</evidence>
<protein>
    <submittedName>
        <fullName evidence="1">Uncharacterized protein</fullName>
    </submittedName>
</protein>
<dbReference type="EMBL" id="UAUF01000014">
    <property type="protein sequence ID" value="SPZ11823.1"/>
    <property type="molecule type" value="Genomic_DNA"/>
</dbReference>
<evidence type="ECO:0000313" key="1">
    <source>
        <dbReference type="EMBL" id="SPZ11823.1"/>
    </source>
</evidence>
<reference evidence="1 2" key="1">
    <citation type="submission" date="2018-06" db="EMBL/GenBank/DDBJ databases">
        <authorList>
            <consortium name="Pathogen Informatics"/>
            <person name="Doyle S."/>
        </authorList>
    </citation>
    <scope>NUCLEOTIDE SEQUENCE [LARGE SCALE GENOMIC DNA]</scope>
    <source>
        <strain evidence="1 2">NCTC11842</strain>
    </source>
</reference>
<organism evidence="1 2">
    <name type="scientific">Pseudomonas luteola</name>
    <dbReference type="NCBI Taxonomy" id="47886"/>
    <lineage>
        <taxon>Bacteria</taxon>
        <taxon>Pseudomonadati</taxon>
        <taxon>Pseudomonadota</taxon>
        <taxon>Gammaproteobacteria</taxon>
        <taxon>Pseudomonadales</taxon>
        <taxon>Pseudomonadaceae</taxon>
        <taxon>Pseudomonas</taxon>
    </lineage>
</organism>